<feature type="domain" description="Non-haem dioxygenase N-terminal" evidence="6">
    <location>
        <begin position="192"/>
        <end position="303"/>
    </location>
</feature>
<organism evidence="7">
    <name type="scientific">Triticum urartu</name>
    <name type="common">Red wild einkorn</name>
    <name type="synonym">Crithodium urartu</name>
    <dbReference type="NCBI Taxonomy" id="4572"/>
    <lineage>
        <taxon>Eukaryota</taxon>
        <taxon>Viridiplantae</taxon>
        <taxon>Streptophyta</taxon>
        <taxon>Embryophyta</taxon>
        <taxon>Tracheophyta</taxon>
        <taxon>Spermatophyta</taxon>
        <taxon>Magnoliopsida</taxon>
        <taxon>Liliopsida</taxon>
        <taxon>Poales</taxon>
        <taxon>Poaceae</taxon>
        <taxon>BOP clade</taxon>
        <taxon>Pooideae</taxon>
        <taxon>Triticodae</taxon>
        <taxon>Triticeae</taxon>
        <taxon>Triticinae</taxon>
        <taxon>Triticum</taxon>
    </lineage>
</organism>
<evidence type="ECO:0000259" key="5">
    <source>
        <dbReference type="Pfam" id="PF03171"/>
    </source>
</evidence>
<evidence type="ECO:0000256" key="2">
    <source>
        <dbReference type="ARBA" id="ARBA00022723"/>
    </source>
</evidence>
<dbReference type="Pfam" id="PF03171">
    <property type="entry name" value="2OG-FeII_Oxy"/>
    <property type="match status" value="1"/>
</dbReference>
<dbReference type="Pfam" id="PF14226">
    <property type="entry name" value="DIOX_N"/>
    <property type="match status" value="2"/>
</dbReference>
<dbReference type="Gene3D" id="2.60.120.330">
    <property type="entry name" value="B-lactam Antibiotic, Isopenicillin N Synthase, Chain"/>
    <property type="match status" value="3"/>
</dbReference>
<dbReference type="SUPFAM" id="SSF51197">
    <property type="entry name" value="Clavaminate synthase-like"/>
    <property type="match status" value="2"/>
</dbReference>
<gene>
    <name evidence="7" type="ORF">TRIUR3_03067</name>
</gene>
<protein>
    <submittedName>
        <fullName evidence="7">S-norcoclaurine synthase 1</fullName>
    </submittedName>
</protein>
<evidence type="ECO:0000259" key="6">
    <source>
        <dbReference type="Pfam" id="PF14226"/>
    </source>
</evidence>
<dbReference type="AlphaFoldDB" id="M7YW36"/>
<evidence type="ECO:0000313" key="7">
    <source>
        <dbReference type="EMBL" id="EMS51346.1"/>
    </source>
</evidence>
<keyword evidence="3" id="KW-0560">Oxidoreductase</keyword>
<keyword evidence="2" id="KW-0479">Metal-binding</keyword>
<name>M7YW36_TRIUA</name>
<evidence type="ECO:0000256" key="4">
    <source>
        <dbReference type="ARBA" id="ARBA00023004"/>
    </source>
</evidence>
<sequence>MVSLPVPSVQALVAATGGDDAAAEAVTCDGDGDGEAQIPIIDHRRLLLELDHGGEESARLHRACQDWGFFQLVNHSVPDDVVESMKANIQQFFQLPAETKKRFAQEQGQLEGYGQLFVVSEDQKLDWADMLFLYAQPPERRKTKFWPDQPATFRYAMVAATGGVDVPPRYLRPEAAADAVTGAGDDDGEAQIPIIDHRRLLLELDRRGEESARLHTACQDWGFFQLINHSVPDDVVEGMKASLQEFFQLPAETKRRFTQQEGRLEGYGQLFVVSEDQKLDWADMLFLYAQPPEIRKTKLWPDQPATFRYADKVVGLSPHSDADLLTLVLQVNHVQGLQIKRNGSWFPVKPVEGTGASSTAWWWTPRRSGCRWRRSTLQTPLKELMARADGEAEAYATVEHERLRELFFATKLEGKSFLERMKLPSTS</sequence>
<dbReference type="InterPro" id="IPR050295">
    <property type="entry name" value="Plant_2OG-oxidoreductases"/>
</dbReference>
<dbReference type="InterPro" id="IPR026992">
    <property type="entry name" value="DIOX_N"/>
</dbReference>
<accession>M7YW36</accession>
<proteinExistence type="predicted"/>
<dbReference type="PANTHER" id="PTHR47991">
    <property type="entry name" value="OXOGLUTARATE/IRON-DEPENDENT DIOXYGENASE"/>
    <property type="match status" value="1"/>
</dbReference>
<reference evidence="7" key="1">
    <citation type="journal article" date="2013" name="Nature">
        <title>Draft genome of the wheat A-genome progenitor Triticum urartu.</title>
        <authorList>
            <person name="Ling H.Q."/>
            <person name="Zhao S."/>
            <person name="Liu D."/>
            <person name="Wang J."/>
            <person name="Sun H."/>
            <person name="Zhang C."/>
            <person name="Fan H."/>
            <person name="Li D."/>
            <person name="Dong L."/>
            <person name="Tao Y."/>
            <person name="Gao C."/>
            <person name="Wu H."/>
            <person name="Li Y."/>
            <person name="Cui Y."/>
            <person name="Guo X."/>
            <person name="Zheng S."/>
            <person name="Wang B."/>
            <person name="Yu K."/>
            <person name="Liang Q."/>
            <person name="Yang W."/>
            <person name="Lou X."/>
            <person name="Chen J."/>
            <person name="Feng M."/>
            <person name="Jian J."/>
            <person name="Zhang X."/>
            <person name="Luo G."/>
            <person name="Jiang Y."/>
            <person name="Liu J."/>
            <person name="Wang Z."/>
            <person name="Sha Y."/>
            <person name="Zhang B."/>
            <person name="Wu H."/>
            <person name="Tang D."/>
            <person name="Shen Q."/>
            <person name="Xue P."/>
            <person name="Zou S."/>
            <person name="Wang X."/>
            <person name="Liu X."/>
            <person name="Wang F."/>
            <person name="Yang Y."/>
            <person name="An X."/>
            <person name="Dong Z."/>
            <person name="Zhang K."/>
            <person name="Zhang X."/>
            <person name="Luo M.C."/>
            <person name="Dvorak J."/>
            <person name="Tong Y."/>
            <person name="Wang J."/>
            <person name="Yang H."/>
            <person name="Li Z."/>
            <person name="Wang D."/>
            <person name="Zhang A."/>
            <person name="Wang J."/>
        </authorList>
    </citation>
    <scope>NUCLEOTIDE SEQUENCE</scope>
</reference>
<dbReference type="InterPro" id="IPR027443">
    <property type="entry name" value="IPNS-like_sf"/>
</dbReference>
<dbReference type="EMBL" id="KD221278">
    <property type="protein sequence ID" value="EMS51346.1"/>
    <property type="molecule type" value="Genomic_DNA"/>
</dbReference>
<feature type="domain" description="Non-haem dioxygenase N-terminal" evidence="6">
    <location>
        <begin position="38"/>
        <end position="149"/>
    </location>
</feature>
<evidence type="ECO:0000256" key="3">
    <source>
        <dbReference type="ARBA" id="ARBA00023002"/>
    </source>
</evidence>
<dbReference type="InterPro" id="IPR044861">
    <property type="entry name" value="IPNS-like_FE2OG_OXY"/>
</dbReference>
<comment type="cofactor">
    <cofactor evidence="1">
        <name>Fe cation</name>
        <dbReference type="ChEBI" id="CHEBI:24875"/>
    </cofactor>
</comment>
<evidence type="ECO:0000256" key="1">
    <source>
        <dbReference type="ARBA" id="ARBA00001962"/>
    </source>
</evidence>
<feature type="domain" description="Isopenicillin N synthase-like Fe(2+) 2OG dioxygenase" evidence="5">
    <location>
        <begin position="311"/>
        <end position="353"/>
    </location>
</feature>
<dbReference type="STRING" id="4572.M7YW36"/>
<keyword evidence="4" id="KW-0408">Iron</keyword>
<dbReference type="GO" id="GO:0046872">
    <property type="term" value="F:metal ion binding"/>
    <property type="evidence" value="ECO:0007669"/>
    <property type="project" value="UniProtKB-KW"/>
</dbReference>
<dbReference type="GO" id="GO:0016491">
    <property type="term" value="F:oxidoreductase activity"/>
    <property type="evidence" value="ECO:0007669"/>
    <property type="project" value="UniProtKB-KW"/>
</dbReference>
<dbReference type="eggNOG" id="KOG0143">
    <property type="taxonomic scope" value="Eukaryota"/>
</dbReference>